<proteinExistence type="predicted"/>
<evidence type="ECO:0000313" key="3">
    <source>
        <dbReference type="EMBL" id="CUO68995.1"/>
    </source>
</evidence>
<dbReference type="AlphaFoldDB" id="A0A173RSA1"/>
<evidence type="ECO:0000313" key="4">
    <source>
        <dbReference type="EMBL" id="CUP65938.1"/>
    </source>
</evidence>
<evidence type="ECO:0000313" key="7">
    <source>
        <dbReference type="Proteomes" id="UP000095591"/>
    </source>
</evidence>
<dbReference type="EMBL" id="CYXP01000001">
    <property type="protein sequence ID" value="CUM80535.1"/>
    <property type="molecule type" value="Genomic_DNA"/>
</dbReference>
<dbReference type="EMBL" id="CYYK01000010">
    <property type="protein sequence ID" value="CUO68995.1"/>
    <property type="molecule type" value="Genomic_DNA"/>
</dbReference>
<name>A0A173RSA1_PARDI</name>
<gene>
    <name evidence="3" type="ORF">ERS852380_02876</name>
    <name evidence="2" type="ORF">ERS852429_00658</name>
    <name evidence="4" type="ORF">ERS852560_00522</name>
</gene>
<keyword evidence="1" id="KW-0812">Transmembrane</keyword>
<evidence type="ECO:0000313" key="6">
    <source>
        <dbReference type="Proteomes" id="UP000095455"/>
    </source>
</evidence>
<reference evidence="5 6" key="1">
    <citation type="submission" date="2015-09" db="EMBL/GenBank/DDBJ databases">
        <authorList>
            <consortium name="Pathogen Informatics"/>
        </authorList>
    </citation>
    <scope>NUCLEOTIDE SEQUENCE [LARGE SCALE GENOMIC DNA]</scope>
    <source>
        <strain evidence="3 6">2789STDY5608822</strain>
        <strain evidence="2 7">2789STDY5608872</strain>
        <strain evidence="4 5">2789STDY5834948</strain>
    </source>
</reference>
<feature type="transmembrane region" description="Helical" evidence="1">
    <location>
        <begin position="6"/>
        <end position="24"/>
    </location>
</feature>
<dbReference type="EMBL" id="CZBM01000001">
    <property type="protein sequence ID" value="CUP65938.1"/>
    <property type="molecule type" value="Genomic_DNA"/>
</dbReference>
<organism evidence="2 7">
    <name type="scientific">Parabacteroides distasonis</name>
    <dbReference type="NCBI Taxonomy" id="823"/>
    <lineage>
        <taxon>Bacteria</taxon>
        <taxon>Pseudomonadati</taxon>
        <taxon>Bacteroidota</taxon>
        <taxon>Bacteroidia</taxon>
        <taxon>Bacteroidales</taxon>
        <taxon>Tannerellaceae</taxon>
        <taxon>Parabacteroides</taxon>
    </lineage>
</organism>
<dbReference type="Proteomes" id="UP000095455">
    <property type="component" value="Unassembled WGS sequence"/>
</dbReference>
<protein>
    <submittedName>
        <fullName evidence="2">Uncharacterized protein</fullName>
    </submittedName>
</protein>
<evidence type="ECO:0000313" key="2">
    <source>
        <dbReference type="EMBL" id="CUM80535.1"/>
    </source>
</evidence>
<evidence type="ECO:0000313" key="5">
    <source>
        <dbReference type="Proteomes" id="UP000095332"/>
    </source>
</evidence>
<accession>A0A173RSA1</accession>
<dbReference type="Proteomes" id="UP000095591">
    <property type="component" value="Unassembled WGS sequence"/>
</dbReference>
<keyword evidence="1" id="KW-1133">Transmembrane helix</keyword>
<evidence type="ECO:0000256" key="1">
    <source>
        <dbReference type="SAM" id="Phobius"/>
    </source>
</evidence>
<dbReference type="Proteomes" id="UP000095332">
    <property type="component" value="Unassembled WGS sequence"/>
</dbReference>
<keyword evidence="1" id="KW-0472">Membrane</keyword>
<sequence length="35" mass="4148">MNPLTFLFGVMLLILVVFIVWMYTPSGKRWLDSMK</sequence>